<dbReference type="GO" id="GO:0005615">
    <property type="term" value="C:extracellular space"/>
    <property type="evidence" value="ECO:0000318"/>
    <property type="project" value="GO_Central"/>
</dbReference>
<feature type="chain" id="PRO_5014093491" description="Fibrinogen C-terminal domain-containing protein" evidence="1">
    <location>
        <begin position="25"/>
        <end position="340"/>
    </location>
</feature>
<dbReference type="InterPro" id="IPR002181">
    <property type="entry name" value="Fibrinogen_a/b/g_C_dom"/>
</dbReference>
<dbReference type="PROSITE" id="PS51406">
    <property type="entry name" value="FIBRINOGEN_C_2"/>
    <property type="match status" value="1"/>
</dbReference>
<reference evidence="3" key="2">
    <citation type="submission" date="2025-08" db="UniProtKB">
        <authorList>
            <consortium name="Ensembl"/>
        </authorList>
    </citation>
    <scope>IDENTIFICATION</scope>
</reference>
<dbReference type="SUPFAM" id="SSF56496">
    <property type="entry name" value="Fibrinogen C-terminal domain-like"/>
    <property type="match status" value="1"/>
</dbReference>
<reference evidence="4" key="1">
    <citation type="journal article" date="2002" name="Science">
        <title>The draft genome of Ciona intestinalis: insights into chordate and vertebrate origins.</title>
        <authorList>
            <person name="Dehal P."/>
            <person name="Satou Y."/>
            <person name="Campbell R.K."/>
            <person name="Chapman J."/>
            <person name="Degnan B."/>
            <person name="De Tomaso A."/>
            <person name="Davidson B."/>
            <person name="Di Gregorio A."/>
            <person name="Gelpke M."/>
            <person name="Goodstein D.M."/>
            <person name="Harafuji N."/>
            <person name="Hastings K.E."/>
            <person name="Ho I."/>
            <person name="Hotta K."/>
            <person name="Huang W."/>
            <person name="Kawashima T."/>
            <person name="Lemaire P."/>
            <person name="Martinez D."/>
            <person name="Meinertzhagen I.A."/>
            <person name="Necula S."/>
            <person name="Nonaka M."/>
            <person name="Putnam N."/>
            <person name="Rash S."/>
            <person name="Saiga H."/>
            <person name="Satake M."/>
            <person name="Terry A."/>
            <person name="Yamada L."/>
            <person name="Wang H.G."/>
            <person name="Awazu S."/>
            <person name="Azumi K."/>
            <person name="Boore J."/>
            <person name="Branno M."/>
            <person name="Chin-Bow S."/>
            <person name="DeSantis R."/>
            <person name="Doyle S."/>
            <person name="Francino P."/>
            <person name="Keys D.N."/>
            <person name="Haga S."/>
            <person name="Hayashi H."/>
            <person name="Hino K."/>
            <person name="Imai K.S."/>
            <person name="Inaba K."/>
            <person name="Kano S."/>
            <person name="Kobayashi K."/>
            <person name="Kobayashi M."/>
            <person name="Lee B.I."/>
            <person name="Makabe K.W."/>
            <person name="Manohar C."/>
            <person name="Matassi G."/>
            <person name="Medina M."/>
            <person name="Mochizuki Y."/>
            <person name="Mount S."/>
            <person name="Morishita T."/>
            <person name="Miura S."/>
            <person name="Nakayama A."/>
            <person name="Nishizaka S."/>
            <person name="Nomoto H."/>
            <person name="Ohta F."/>
            <person name="Oishi K."/>
            <person name="Rigoutsos I."/>
            <person name="Sano M."/>
            <person name="Sasaki A."/>
            <person name="Sasakura Y."/>
            <person name="Shoguchi E."/>
            <person name="Shin-i T."/>
            <person name="Spagnuolo A."/>
            <person name="Stainier D."/>
            <person name="Suzuki M.M."/>
            <person name="Tassy O."/>
            <person name="Takatori N."/>
            <person name="Tokuoka M."/>
            <person name="Yagi K."/>
            <person name="Yoshizaki F."/>
            <person name="Wada S."/>
            <person name="Zhang C."/>
            <person name="Hyatt P.D."/>
            <person name="Larimer F."/>
            <person name="Detter C."/>
            <person name="Doggett N."/>
            <person name="Glavina T."/>
            <person name="Hawkins T."/>
            <person name="Richardson P."/>
            <person name="Lucas S."/>
            <person name="Kohara Y."/>
            <person name="Levine M."/>
            <person name="Satoh N."/>
            <person name="Rokhsar D.S."/>
        </authorList>
    </citation>
    <scope>NUCLEOTIDE SEQUENCE [LARGE SCALE GENOMIC DNA]</scope>
</reference>
<reference evidence="3" key="3">
    <citation type="submission" date="2025-09" db="UniProtKB">
        <authorList>
            <consortium name="Ensembl"/>
        </authorList>
    </citation>
    <scope>IDENTIFICATION</scope>
</reference>
<accession>A0A1W2WLI3</accession>
<dbReference type="PANTHER" id="PTHR19143">
    <property type="entry name" value="FIBRINOGEN/TENASCIN/ANGIOPOEITIN"/>
    <property type="match status" value="1"/>
</dbReference>
<dbReference type="NCBIfam" id="NF040941">
    <property type="entry name" value="GGGWT_bact"/>
    <property type="match status" value="1"/>
</dbReference>
<dbReference type="PANTHER" id="PTHR19143:SF394">
    <property type="entry name" value="ANGIOPOIETIN-RELATED PROTEIN 3-LIKE"/>
    <property type="match status" value="1"/>
</dbReference>
<dbReference type="Gene3D" id="3.90.215.10">
    <property type="entry name" value="Gamma Fibrinogen, chain A, domain 1"/>
    <property type="match status" value="1"/>
</dbReference>
<accession>H2XMU8</accession>
<feature type="domain" description="Fibrinogen C-terminal" evidence="2">
    <location>
        <begin position="118"/>
        <end position="298"/>
    </location>
</feature>
<protein>
    <recommendedName>
        <fullName evidence="2">Fibrinogen C-terminal domain-containing protein</fullName>
    </recommendedName>
</protein>
<proteinExistence type="predicted"/>
<dbReference type="GeneTree" id="ENSGT00940000163551"/>
<dbReference type="InterPro" id="IPR050373">
    <property type="entry name" value="Fibrinogen_C-term_domain"/>
</dbReference>
<dbReference type="Proteomes" id="UP000008144">
    <property type="component" value="Unassembled WGS sequence"/>
</dbReference>
<keyword evidence="4" id="KW-1185">Reference proteome</keyword>
<dbReference type="HOGENOM" id="CLU_816253_0_0_1"/>
<dbReference type="InterPro" id="IPR014716">
    <property type="entry name" value="Fibrinogen_a/b/g_C_1"/>
</dbReference>
<dbReference type="SMART" id="SM00186">
    <property type="entry name" value="FBG"/>
    <property type="match status" value="1"/>
</dbReference>
<name>H2XMU8_CIOIN</name>
<dbReference type="InParanoid" id="H2XMU8"/>
<evidence type="ECO:0000259" key="2">
    <source>
        <dbReference type="PROSITE" id="PS51406"/>
    </source>
</evidence>
<evidence type="ECO:0000256" key="1">
    <source>
        <dbReference type="SAM" id="SignalP"/>
    </source>
</evidence>
<dbReference type="AlphaFoldDB" id="H2XMU8"/>
<dbReference type="STRING" id="7719.ENSCINP00000030981"/>
<feature type="signal peptide" evidence="1">
    <location>
        <begin position="1"/>
        <end position="24"/>
    </location>
</feature>
<dbReference type="Ensembl" id="ENSCINT00000032761.1">
    <property type="protein sequence ID" value="ENSCINP00000030981.1"/>
    <property type="gene ID" value="ENSCING00000020626.1"/>
</dbReference>
<evidence type="ECO:0000313" key="3">
    <source>
        <dbReference type="Ensembl" id="ENSCINP00000030981.1"/>
    </source>
</evidence>
<dbReference type="InterPro" id="IPR036056">
    <property type="entry name" value="Fibrinogen-like_C"/>
</dbReference>
<organism evidence="3 4">
    <name type="scientific">Ciona intestinalis</name>
    <name type="common">Transparent sea squirt</name>
    <name type="synonym">Ascidia intestinalis</name>
    <dbReference type="NCBI Taxonomy" id="7719"/>
    <lineage>
        <taxon>Eukaryota</taxon>
        <taxon>Metazoa</taxon>
        <taxon>Chordata</taxon>
        <taxon>Tunicata</taxon>
        <taxon>Ascidiacea</taxon>
        <taxon>Phlebobranchia</taxon>
        <taxon>Cionidae</taxon>
        <taxon>Ciona</taxon>
    </lineage>
</organism>
<sequence length="340" mass="38417">MEIEAMIPLLFGYLLALTATEVVSSSLTVPTSDNVTHSESFCSESKTSKISFDISFDAAAYLPQNLSVMVISSNPYIPHEFRAYVAEISHNKATITIQRTDKSNIGWEPMSLTMVWTRYNDTTTNNCNDVYKLGYRKSGVYSVRVDQDDGTSVYVNVYCDMQDEGGWTVFQRKSGEAVGFNRSWTDYKVGFGSFDHNFWLGLDLLHKMTKSGVYILRIDVHGCDKMEFAIFKNFRMEGPRTNYVFKSDSACRHGVFYNLCDCAVNAPFSTYDKNTYRGSVAVKAGWWSKCGLDTINLNADLYCSVTISRFTPGQTNYMLKNTQSANSKPVIYTEMKFLST</sequence>
<keyword evidence="1" id="KW-0732">Signal</keyword>
<evidence type="ECO:0000313" key="4">
    <source>
        <dbReference type="Proteomes" id="UP000008144"/>
    </source>
</evidence>
<dbReference type="Pfam" id="PF00147">
    <property type="entry name" value="Fibrinogen_C"/>
    <property type="match status" value="1"/>
</dbReference>